<protein>
    <recommendedName>
        <fullName evidence="4">EF-hand domain-containing protein</fullName>
    </recommendedName>
</protein>
<evidence type="ECO:0000259" key="4">
    <source>
        <dbReference type="PROSITE" id="PS50222"/>
    </source>
</evidence>
<dbReference type="EMBL" id="VIEB01000005">
    <property type="protein sequence ID" value="TQE14277.1"/>
    <property type="molecule type" value="Genomic_DNA"/>
</dbReference>
<dbReference type="PROSITE" id="PS50222">
    <property type="entry name" value="EF_HAND_2"/>
    <property type="match status" value="1"/>
</dbReference>
<gene>
    <name evidence="5" type="ORF">C1H46_000196</name>
</gene>
<feature type="domain" description="EF-hand" evidence="4">
    <location>
        <begin position="45"/>
        <end position="80"/>
    </location>
</feature>
<dbReference type="InterPro" id="IPR011992">
    <property type="entry name" value="EF-hand-dom_pair"/>
</dbReference>
<dbReference type="Proteomes" id="UP000315295">
    <property type="component" value="Unassembled WGS sequence"/>
</dbReference>
<dbReference type="AlphaFoldDB" id="A0A540NTE0"/>
<evidence type="ECO:0000256" key="2">
    <source>
        <dbReference type="ARBA" id="ARBA00022737"/>
    </source>
</evidence>
<dbReference type="InterPro" id="IPR002048">
    <property type="entry name" value="EF_hand_dom"/>
</dbReference>
<organism evidence="5 6">
    <name type="scientific">Malus baccata</name>
    <name type="common">Siberian crab apple</name>
    <name type="synonym">Pyrus baccata</name>
    <dbReference type="NCBI Taxonomy" id="106549"/>
    <lineage>
        <taxon>Eukaryota</taxon>
        <taxon>Viridiplantae</taxon>
        <taxon>Streptophyta</taxon>
        <taxon>Embryophyta</taxon>
        <taxon>Tracheophyta</taxon>
        <taxon>Spermatophyta</taxon>
        <taxon>Magnoliopsida</taxon>
        <taxon>eudicotyledons</taxon>
        <taxon>Gunneridae</taxon>
        <taxon>Pentapetalae</taxon>
        <taxon>rosids</taxon>
        <taxon>fabids</taxon>
        <taxon>Rosales</taxon>
        <taxon>Rosaceae</taxon>
        <taxon>Amygdaloideae</taxon>
        <taxon>Maleae</taxon>
        <taxon>Malus</taxon>
    </lineage>
</organism>
<keyword evidence="3" id="KW-0106">Calcium</keyword>
<sequence length="139" mass="15649">MSCIRIFLELAIQRMTSGCKKRKPPKLSSIFDTPAAVTSSFATMEVSNQFNQVFKVMDANGDGKISPLELSNMLLCLGYKKKISVEELQKVLVSLGCQKCRLKEYRKMIKGVDRKGDEAVDLEDRTTPPPLNTPKYLRC</sequence>
<dbReference type="STRING" id="106549.A0A540NTE0"/>
<name>A0A540NTE0_MALBA</name>
<dbReference type="SMART" id="SM00054">
    <property type="entry name" value="EFh"/>
    <property type="match status" value="1"/>
</dbReference>
<dbReference type="InterPro" id="IPR039647">
    <property type="entry name" value="EF_hand_pair_protein_CML-like"/>
</dbReference>
<accession>A0A540NTE0</accession>
<evidence type="ECO:0000256" key="1">
    <source>
        <dbReference type="ARBA" id="ARBA00022723"/>
    </source>
</evidence>
<keyword evidence="1" id="KW-0479">Metal-binding</keyword>
<keyword evidence="6" id="KW-1185">Reference proteome</keyword>
<proteinExistence type="predicted"/>
<evidence type="ECO:0000313" key="5">
    <source>
        <dbReference type="EMBL" id="TQE14277.1"/>
    </source>
</evidence>
<keyword evidence="2" id="KW-0677">Repeat</keyword>
<dbReference type="Pfam" id="PF13202">
    <property type="entry name" value="EF-hand_5"/>
    <property type="match status" value="1"/>
</dbReference>
<dbReference type="SUPFAM" id="SSF47473">
    <property type="entry name" value="EF-hand"/>
    <property type="match status" value="1"/>
</dbReference>
<dbReference type="PROSITE" id="PS00018">
    <property type="entry name" value="EF_HAND_1"/>
    <property type="match status" value="1"/>
</dbReference>
<dbReference type="InterPro" id="IPR018247">
    <property type="entry name" value="EF_Hand_1_Ca_BS"/>
</dbReference>
<reference evidence="5 6" key="1">
    <citation type="journal article" date="2019" name="G3 (Bethesda)">
        <title>Sequencing of a Wild Apple (Malus baccata) Genome Unravels the Differences Between Cultivated and Wild Apple Species Regarding Disease Resistance and Cold Tolerance.</title>
        <authorList>
            <person name="Chen X."/>
        </authorList>
    </citation>
    <scope>NUCLEOTIDE SEQUENCE [LARGE SCALE GENOMIC DNA]</scope>
    <source>
        <strain evidence="6">cv. Shandingzi</strain>
        <tissue evidence="5">Leaves</tissue>
    </source>
</reference>
<comment type="caution">
    <text evidence="5">The sequence shown here is derived from an EMBL/GenBank/DDBJ whole genome shotgun (WGS) entry which is preliminary data.</text>
</comment>
<dbReference type="CDD" id="cd00051">
    <property type="entry name" value="EFh"/>
    <property type="match status" value="1"/>
</dbReference>
<dbReference type="Pfam" id="PF13833">
    <property type="entry name" value="EF-hand_8"/>
    <property type="match status" value="1"/>
</dbReference>
<dbReference type="GO" id="GO:0005509">
    <property type="term" value="F:calcium ion binding"/>
    <property type="evidence" value="ECO:0007669"/>
    <property type="project" value="InterPro"/>
</dbReference>
<evidence type="ECO:0000313" key="6">
    <source>
        <dbReference type="Proteomes" id="UP000315295"/>
    </source>
</evidence>
<evidence type="ECO:0000256" key="3">
    <source>
        <dbReference type="ARBA" id="ARBA00022837"/>
    </source>
</evidence>
<dbReference type="PANTHER" id="PTHR10891">
    <property type="entry name" value="EF-HAND CALCIUM-BINDING DOMAIN CONTAINING PROTEIN"/>
    <property type="match status" value="1"/>
</dbReference>
<dbReference type="Gene3D" id="1.10.238.10">
    <property type="entry name" value="EF-hand"/>
    <property type="match status" value="2"/>
</dbReference>